<organism evidence="2 3">
    <name type="scientific">Tanacetum coccineum</name>
    <dbReference type="NCBI Taxonomy" id="301880"/>
    <lineage>
        <taxon>Eukaryota</taxon>
        <taxon>Viridiplantae</taxon>
        <taxon>Streptophyta</taxon>
        <taxon>Embryophyta</taxon>
        <taxon>Tracheophyta</taxon>
        <taxon>Spermatophyta</taxon>
        <taxon>Magnoliopsida</taxon>
        <taxon>eudicotyledons</taxon>
        <taxon>Gunneridae</taxon>
        <taxon>Pentapetalae</taxon>
        <taxon>asterids</taxon>
        <taxon>campanulids</taxon>
        <taxon>Asterales</taxon>
        <taxon>Asteraceae</taxon>
        <taxon>Asteroideae</taxon>
        <taxon>Anthemideae</taxon>
        <taxon>Anthemidinae</taxon>
        <taxon>Tanacetum</taxon>
    </lineage>
</organism>
<protein>
    <submittedName>
        <fullName evidence="2">Uncharacterized protein</fullName>
    </submittedName>
</protein>
<evidence type="ECO:0000313" key="2">
    <source>
        <dbReference type="EMBL" id="GJS56972.1"/>
    </source>
</evidence>
<dbReference type="Proteomes" id="UP001151760">
    <property type="component" value="Unassembled WGS sequence"/>
</dbReference>
<proteinExistence type="predicted"/>
<feature type="region of interest" description="Disordered" evidence="1">
    <location>
        <begin position="141"/>
        <end position="244"/>
    </location>
</feature>
<feature type="compositionally biased region" description="Basic and acidic residues" evidence="1">
    <location>
        <begin position="141"/>
        <end position="151"/>
    </location>
</feature>
<evidence type="ECO:0000256" key="1">
    <source>
        <dbReference type="SAM" id="MobiDB-lite"/>
    </source>
</evidence>
<evidence type="ECO:0000313" key="3">
    <source>
        <dbReference type="Proteomes" id="UP001151760"/>
    </source>
</evidence>
<dbReference type="EMBL" id="BQNB010008973">
    <property type="protein sequence ID" value="GJS56972.1"/>
    <property type="molecule type" value="Genomic_DNA"/>
</dbReference>
<name>A0ABQ4WVQ0_9ASTR</name>
<keyword evidence="3" id="KW-1185">Reference proteome</keyword>
<reference evidence="2" key="1">
    <citation type="journal article" date="2022" name="Int. J. Mol. Sci.">
        <title>Draft Genome of Tanacetum Coccineum: Genomic Comparison of Closely Related Tanacetum-Family Plants.</title>
        <authorList>
            <person name="Yamashiro T."/>
            <person name="Shiraishi A."/>
            <person name="Nakayama K."/>
            <person name="Satake H."/>
        </authorList>
    </citation>
    <scope>NUCLEOTIDE SEQUENCE</scope>
</reference>
<feature type="compositionally biased region" description="Basic and acidic residues" evidence="1">
    <location>
        <begin position="213"/>
        <end position="223"/>
    </location>
</feature>
<feature type="compositionally biased region" description="Low complexity" evidence="1">
    <location>
        <begin position="164"/>
        <end position="176"/>
    </location>
</feature>
<sequence>MTEAQQGNENLKITQEQVVEDAHVIISTVWKKTEVPVTKIVSLLDVHVHHEVPRTQAPTLLTIHVYVIPESSPVFTNIPQSSHTFTPTPIQATPTPPRTIETTNPLSNLPDFASVFRFNDRITALEKEVVDLKKDPLHTKPWVKEEKDKQISEPTTGPKKKDSTSGSSKGTKSQPKSTRKSVQSEEPVFEVADSDMPHDQTGNLGDNEDEPRDETASRRDWFKKPTPPQEPTDPDWNIGKTTQEGPTQNWLMTLAASTSTDKSLKDFDELMSTLIDFSGYILNGLKIKNLTQEILLGPTFRLLKGTRSIYAELEYDFEECYKALLEKLD</sequence>
<accession>A0ABQ4WVQ0</accession>
<reference evidence="2" key="2">
    <citation type="submission" date="2022-01" db="EMBL/GenBank/DDBJ databases">
        <authorList>
            <person name="Yamashiro T."/>
            <person name="Shiraishi A."/>
            <person name="Satake H."/>
            <person name="Nakayama K."/>
        </authorList>
    </citation>
    <scope>NUCLEOTIDE SEQUENCE</scope>
</reference>
<gene>
    <name evidence="2" type="ORF">Tco_0651756</name>
</gene>
<comment type="caution">
    <text evidence="2">The sequence shown here is derived from an EMBL/GenBank/DDBJ whole genome shotgun (WGS) entry which is preliminary data.</text>
</comment>